<sequence>ATRYDASGHQVGAPIPLNGHGTVTVVPGGFTTVVPR</sequence>
<organism evidence="1">
    <name type="scientific">marine sediment metagenome</name>
    <dbReference type="NCBI Taxonomy" id="412755"/>
    <lineage>
        <taxon>unclassified sequences</taxon>
        <taxon>metagenomes</taxon>
        <taxon>ecological metagenomes</taxon>
    </lineage>
</organism>
<name>X1EZ07_9ZZZZ</name>
<dbReference type="EMBL" id="BARU01014880">
    <property type="protein sequence ID" value="GAH37822.1"/>
    <property type="molecule type" value="Genomic_DNA"/>
</dbReference>
<dbReference type="AlphaFoldDB" id="X1EZ07"/>
<proteinExistence type="predicted"/>
<reference evidence="1" key="1">
    <citation type="journal article" date="2014" name="Front. Microbiol.">
        <title>High frequency of phylogenetically diverse reductive dehalogenase-homologous genes in deep subseafloor sedimentary metagenomes.</title>
        <authorList>
            <person name="Kawai M."/>
            <person name="Futagami T."/>
            <person name="Toyoda A."/>
            <person name="Takaki Y."/>
            <person name="Nishi S."/>
            <person name="Hori S."/>
            <person name="Arai W."/>
            <person name="Tsubouchi T."/>
            <person name="Morono Y."/>
            <person name="Uchiyama I."/>
            <person name="Ito T."/>
            <person name="Fujiyama A."/>
            <person name="Inagaki F."/>
            <person name="Takami H."/>
        </authorList>
    </citation>
    <scope>NUCLEOTIDE SEQUENCE</scope>
    <source>
        <strain evidence="1">Expedition CK06-06</strain>
    </source>
</reference>
<evidence type="ECO:0000313" key="1">
    <source>
        <dbReference type="EMBL" id="GAH37822.1"/>
    </source>
</evidence>
<accession>X1EZ07</accession>
<feature type="non-terminal residue" evidence="1">
    <location>
        <position position="1"/>
    </location>
</feature>
<gene>
    <name evidence="1" type="ORF">S03H2_25978</name>
</gene>
<comment type="caution">
    <text evidence="1">The sequence shown here is derived from an EMBL/GenBank/DDBJ whole genome shotgun (WGS) entry which is preliminary data.</text>
</comment>
<protein>
    <submittedName>
        <fullName evidence="1">Uncharacterized protein</fullName>
    </submittedName>
</protein>